<gene>
    <name evidence="2" type="ORF">GSOID_T00020465001</name>
</gene>
<organism evidence="2">
    <name type="scientific">Oikopleura dioica</name>
    <name type="common">Tunicate</name>
    <dbReference type="NCBI Taxonomy" id="34765"/>
    <lineage>
        <taxon>Eukaryota</taxon>
        <taxon>Metazoa</taxon>
        <taxon>Chordata</taxon>
        <taxon>Tunicata</taxon>
        <taxon>Appendicularia</taxon>
        <taxon>Copelata</taxon>
        <taxon>Oikopleuridae</taxon>
        <taxon>Oikopleura</taxon>
    </lineage>
</organism>
<feature type="compositionally biased region" description="Basic and acidic residues" evidence="1">
    <location>
        <begin position="402"/>
        <end position="420"/>
    </location>
</feature>
<feature type="region of interest" description="Disordered" evidence="1">
    <location>
        <begin position="1"/>
        <end position="49"/>
    </location>
</feature>
<feature type="compositionally biased region" description="Acidic residues" evidence="1">
    <location>
        <begin position="421"/>
        <end position="447"/>
    </location>
</feature>
<feature type="compositionally biased region" description="Basic and acidic residues" evidence="1">
    <location>
        <begin position="7"/>
        <end position="26"/>
    </location>
</feature>
<dbReference type="AlphaFoldDB" id="E4YWN5"/>
<feature type="compositionally biased region" description="Acidic residues" evidence="1">
    <location>
        <begin position="351"/>
        <end position="378"/>
    </location>
</feature>
<feature type="compositionally biased region" description="Polar residues" evidence="1">
    <location>
        <begin position="32"/>
        <end position="41"/>
    </location>
</feature>
<evidence type="ECO:0000256" key="1">
    <source>
        <dbReference type="SAM" id="MobiDB-lite"/>
    </source>
</evidence>
<dbReference type="EMBL" id="FN655685">
    <property type="protein sequence ID" value="CBY39870.1"/>
    <property type="molecule type" value="Genomic_DNA"/>
</dbReference>
<sequence length="568" mass="65713">MSVEVEQLQKEQSENVAKQENDEVKKRGTNKMPPSSTNPNTLFKKGRISREEWIKLTRQKKKEAAEKWRKENGISKPEPRFNLNNEKIWFRNTYRQTKVHLVNNFVNKLKKYRYSREKLTSEVDLDSLSEEKKKNIKKKLSRCTNAEESLLKEMYLIKSWKANDVFEMLLKHEPVPFDDACQIAHDTGNLDLRARERIRQYKLVLPVWERLNKGLSFKKYLLLSNISIVFLLELKLFESSRSLESKCKAADLAKTVLEESKKETSKNSAGSTKSVKTSEESTSKETASAKPSRNIEPEVEYSSDGSEVDEDDMPEEISNADAARFDFNKLGKLVSKVDDKTKLDDEKAKEESEEEQEDEFKEYSSEEESEESEEEEEHVMEALKEDEPFEIEFTLPKSFQNKKSDDVKPEDTDIDVRTEDFDADSESSDDEGAENSDESDSDADGDEKETAATNGFFMTADHKPVKVAKTSKKDVKKFAKDNRDGQRERKRHAKAVYGQNLIEMEKQEQLKQKLAAKKDRKAEKRKIKEEKKNQPAELHGSWASAKRQKEQTVIQKFEGKKITFDDSD</sequence>
<feature type="region of interest" description="Disordered" evidence="1">
    <location>
        <begin position="514"/>
        <end position="551"/>
    </location>
</feature>
<feature type="compositionally biased region" description="Acidic residues" evidence="1">
    <location>
        <begin position="297"/>
        <end position="313"/>
    </location>
</feature>
<feature type="compositionally biased region" description="Basic and acidic residues" evidence="1">
    <location>
        <begin position="514"/>
        <end position="534"/>
    </location>
</feature>
<evidence type="ECO:0008006" key="3">
    <source>
        <dbReference type="Google" id="ProtNLM"/>
    </source>
</evidence>
<proteinExistence type="predicted"/>
<feature type="compositionally biased region" description="Basic and acidic residues" evidence="1">
    <location>
        <begin position="336"/>
        <end position="350"/>
    </location>
</feature>
<feature type="compositionally biased region" description="Basic and acidic residues" evidence="1">
    <location>
        <begin position="471"/>
        <end position="487"/>
    </location>
</feature>
<feature type="region of interest" description="Disordered" evidence="1">
    <location>
        <begin position="336"/>
        <end position="494"/>
    </location>
</feature>
<feature type="region of interest" description="Disordered" evidence="1">
    <location>
        <begin position="258"/>
        <end position="313"/>
    </location>
</feature>
<accession>E4YWN5</accession>
<evidence type="ECO:0000313" key="2">
    <source>
        <dbReference type="EMBL" id="CBY39870.1"/>
    </source>
</evidence>
<name>E4YWN5_OIKDI</name>
<protein>
    <recommendedName>
        <fullName evidence="3">SRF-dependent transcription regulation-associated protein</fullName>
    </recommendedName>
</protein>
<dbReference type="Proteomes" id="UP000011014">
    <property type="component" value="Unassembled WGS sequence"/>
</dbReference>
<reference evidence="2" key="1">
    <citation type="journal article" date="2010" name="Science">
        <title>Plasticity of animal genome architecture unmasked by rapid evolution of a pelagic tunicate.</title>
        <authorList>
            <person name="Denoeud F."/>
            <person name="Henriet S."/>
            <person name="Mungpakdee S."/>
            <person name="Aury J.M."/>
            <person name="Da Silva C."/>
            <person name="Brinkmann H."/>
            <person name="Mikhaleva J."/>
            <person name="Olsen L.C."/>
            <person name="Jubin C."/>
            <person name="Canestro C."/>
            <person name="Bouquet J.M."/>
            <person name="Danks G."/>
            <person name="Poulain J."/>
            <person name="Campsteijn C."/>
            <person name="Adamski M."/>
            <person name="Cross I."/>
            <person name="Yadetie F."/>
            <person name="Muffato M."/>
            <person name="Louis A."/>
            <person name="Butcher S."/>
            <person name="Tsagkogeorga G."/>
            <person name="Konrad A."/>
            <person name="Singh S."/>
            <person name="Jensen M.F."/>
            <person name="Cong E.H."/>
            <person name="Eikeseth-Otteraa H."/>
            <person name="Noel B."/>
            <person name="Anthouard V."/>
            <person name="Porcel B.M."/>
            <person name="Kachouri-Lafond R."/>
            <person name="Nishino A."/>
            <person name="Ugolini M."/>
            <person name="Chourrout P."/>
            <person name="Nishida H."/>
            <person name="Aasland R."/>
            <person name="Huzurbazar S."/>
            <person name="Westhof E."/>
            <person name="Delsuc F."/>
            <person name="Lehrach H."/>
            <person name="Reinhardt R."/>
            <person name="Weissenbach J."/>
            <person name="Roy S.W."/>
            <person name="Artiguenave F."/>
            <person name="Postlethwait J.H."/>
            <person name="Manak J.R."/>
            <person name="Thompson E.M."/>
            <person name="Jaillon O."/>
            <person name="Du Pasquier L."/>
            <person name="Boudinot P."/>
            <person name="Liberles D.A."/>
            <person name="Volff J.N."/>
            <person name="Philippe H."/>
            <person name="Lenhard B."/>
            <person name="Roest Crollius H."/>
            <person name="Wincker P."/>
            <person name="Chourrout D."/>
        </authorList>
    </citation>
    <scope>NUCLEOTIDE SEQUENCE [LARGE SCALE GENOMIC DNA]</scope>
</reference>